<dbReference type="EMBL" id="JAKZMM010000007">
    <property type="protein sequence ID" value="MCJ2379834.1"/>
    <property type="molecule type" value="Genomic_DNA"/>
</dbReference>
<feature type="signal peptide" evidence="1">
    <location>
        <begin position="1"/>
        <end position="19"/>
    </location>
</feature>
<evidence type="ECO:0000313" key="3">
    <source>
        <dbReference type="Proteomes" id="UP001165444"/>
    </source>
</evidence>
<organism evidence="2 3">
    <name type="scientific">Parabacteroides faecalis</name>
    <dbReference type="NCBI Taxonomy" id="2924040"/>
    <lineage>
        <taxon>Bacteria</taxon>
        <taxon>Pseudomonadati</taxon>
        <taxon>Bacteroidota</taxon>
        <taxon>Bacteroidia</taxon>
        <taxon>Bacteroidales</taxon>
        <taxon>Tannerellaceae</taxon>
        <taxon>Parabacteroides</taxon>
    </lineage>
</organism>
<feature type="chain" id="PRO_5046899803" evidence="1">
    <location>
        <begin position="20"/>
        <end position="123"/>
    </location>
</feature>
<dbReference type="InterPro" id="IPR031977">
    <property type="entry name" value="DUF4783"/>
</dbReference>
<sequence length="123" mass="13264">MKRFLLLIALVVAAISVQAADITVITTALKTGNATNLQTCMDKSVDMALADKSKICNAQEAVSMLNGFFSSNKPSAFSLLHHADKKDSGFLVAKLTAGNKSYRVNVTYKVEGDKVVIQSIRIE</sequence>
<comment type="caution">
    <text evidence="2">The sequence shown here is derived from an EMBL/GenBank/DDBJ whole genome shotgun (WGS) entry which is preliminary data.</text>
</comment>
<keyword evidence="1" id="KW-0732">Signal</keyword>
<dbReference type="Proteomes" id="UP001165444">
    <property type="component" value="Unassembled WGS sequence"/>
</dbReference>
<dbReference type="RefSeq" id="WP_243323554.1">
    <property type="nucleotide sequence ID" value="NZ_JAKZMM010000007.1"/>
</dbReference>
<name>A0ABT0BYI3_9BACT</name>
<dbReference type="Gene3D" id="3.10.450.50">
    <property type="match status" value="1"/>
</dbReference>
<proteinExistence type="predicted"/>
<gene>
    <name evidence="2" type="ORF">MUN53_04295</name>
</gene>
<dbReference type="Pfam" id="PF16022">
    <property type="entry name" value="DUF4783"/>
    <property type="match status" value="1"/>
</dbReference>
<evidence type="ECO:0000313" key="2">
    <source>
        <dbReference type="EMBL" id="MCJ2379834.1"/>
    </source>
</evidence>
<accession>A0ABT0BYI3</accession>
<evidence type="ECO:0000256" key="1">
    <source>
        <dbReference type="SAM" id="SignalP"/>
    </source>
</evidence>
<reference evidence="2 3" key="1">
    <citation type="submission" date="2022-03" db="EMBL/GenBank/DDBJ databases">
        <title>Parabacteroides sp. nov. isolated from swine feces.</title>
        <authorList>
            <person name="Bak J.E."/>
        </authorList>
    </citation>
    <scope>NUCLEOTIDE SEQUENCE [LARGE SCALE GENOMIC DNA]</scope>
    <source>
        <strain evidence="2 3">AGMB00274</strain>
    </source>
</reference>
<keyword evidence="3" id="KW-1185">Reference proteome</keyword>
<protein>
    <submittedName>
        <fullName evidence="2">DUF4783 domain-containing protein</fullName>
    </submittedName>
</protein>